<dbReference type="PANTHER" id="PTHR11527">
    <property type="entry name" value="HEAT-SHOCK PROTEIN 20 FAMILY MEMBER"/>
    <property type="match status" value="1"/>
</dbReference>
<gene>
    <name evidence="5" type="ORF">Csp1_23130</name>
</gene>
<proteinExistence type="inferred from homology"/>
<reference evidence="6" key="1">
    <citation type="submission" date="2017-11" db="EMBL/GenBank/DDBJ databases">
        <title>Otitis media/interna in a cat caused by the recently described species Corynebacterium provencense.</title>
        <authorList>
            <person name="Kittl S."/>
            <person name="Brodard I."/>
            <person name="Rychener L."/>
            <person name="Jores J."/>
            <person name="Roosje P."/>
            <person name="Gobeli Brawand S."/>
        </authorList>
    </citation>
    <scope>NUCLEOTIDE SEQUENCE [LARGE SCALE GENOMIC DNA]</scope>
    <source>
        <strain evidence="6">17KM38</strain>
    </source>
</reference>
<dbReference type="KEGG" id="cpre:Csp1_23130"/>
<dbReference type="Pfam" id="PF00011">
    <property type="entry name" value="HSP20"/>
    <property type="match status" value="1"/>
</dbReference>
<dbReference type="CDD" id="cd06464">
    <property type="entry name" value="ACD_sHsps-like"/>
    <property type="match status" value="1"/>
</dbReference>
<dbReference type="InterPro" id="IPR002068">
    <property type="entry name" value="A-crystallin/Hsp20_dom"/>
</dbReference>
<name>A0A2Z3Z0D6_9CORY</name>
<feature type="region of interest" description="Disordered" evidence="3">
    <location>
        <begin position="74"/>
        <end position="98"/>
    </location>
</feature>
<dbReference type="InterPro" id="IPR008978">
    <property type="entry name" value="HSP20-like_chaperone"/>
</dbReference>
<dbReference type="Gene3D" id="2.60.40.790">
    <property type="match status" value="1"/>
</dbReference>
<evidence type="ECO:0000256" key="2">
    <source>
        <dbReference type="RuleBase" id="RU003616"/>
    </source>
</evidence>
<feature type="compositionally biased region" description="Low complexity" evidence="3">
    <location>
        <begin position="157"/>
        <end position="180"/>
    </location>
</feature>
<dbReference type="SUPFAM" id="SSF49764">
    <property type="entry name" value="HSP20-like chaperones"/>
    <property type="match status" value="1"/>
</dbReference>
<comment type="similarity">
    <text evidence="1 2">Belongs to the small heat shock protein (HSP20) family.</text>
</comment>
<dbReference type="OrthoDB" id="5242916at2"/>
<dbReference type="STRING" id="1737425.GCA_900049755_01554"/>
<accession>A0A2Z3Z0D6</accession>
<dbReference type="RefSeq" id="WP_066586742.1">
    <property type="nucleotide sequence ID" value="NZ_CABKVS010000002.1"/>
</dbReference>
<evidence type="ECO:0000313" key="6">
    <source>
        <dbReference type="Proteomes" id="UP000247696"/>
    </source>
</evidence>
<dbReference type="InterPro" id="IPR031107">
    <property type="entry name" value="Small_HSP"/>
</dbReference>
<protein>
    <submittedName>
        <fullName evidence="5">18 kDa heat shock protein</fullName>
    </submittedName>
</protein>
<sequence>MTSFRLDPFAPLDHVAREFFGTPATRAPRFMPLDLVKTEDGFTLTADLPGVSPESIGIDIDNGILTITAERTTGPAADTTGDARGDAQANGTSGRSGATWLANERFSGSYRRQISVGDTVNTEKITADYSDGVLTVTLPVAERAKTRRIAVTHSASTPETVTAAAPETVDAAPTAPAVEA</sequence>
<evidence type="ECO:0000259" key="4">
    <source>
        <dbReference type="PROSITE" id="PS01031"/>
    </source>
</evidence>
<feature type="domain" description="SHSP" evidence="4">
    <location>
        <begin position="24"/>
        <end position="154"/>
    </location>
</feature>
<keyword evidence="5" id="KW-0346">Stress response</keyword>
<keyword evidence="6" id="KW-1185">Reference proteome</keyword>
<evidence type="ECO:0000256" key="1">
    <source>
        <dbReference type="PROSITE-ProRule" id="PRU00285"/>
    </source>
</evidence>
<feature type="region of interest" description="Disordered" evidence="3">
    <location>
        <begin position="152"/>
        <end position="180"/>
    </location>
</feature>
<dbReference type="EMBL" id="CP024988">
    <property type="protein sequence ID" value="AWT27063.1"/>
    <property type="molecule type" value="Genomic_DNA"/>
</dbReference>
<dbReference type="PROSITE" id="PS01031">
    <property type="entry name" value="SHSP"/>
    <property type="match status" value="1"/>
</dbReference>
<organism evidence="5 6">
    <name type="scientific">Corynebacterium provencense</name>
    <dbReference type="NCBI Taxonomy" id="1737425"/>
    <lineage>
        <taxon>Bacteria</taxon>
        <taxon>Bacillati</taxon>
        <taxon>Actinomycetota</taxon>
        <taxon>Actinomycetes</taxon>
        <taxon>Mycobacteriales</taxon>
        <taxon>Corynebacteriaceae</taxon>
        <taxon>Corynebacterium</taxon>
    </lineage>
</organism>
<dbReference type="AlphaFoldDB" id="A0A2Z3Z0D6"/>
<evidence type="ECO:0000313" key="5">
    <source>
        <dbReference type="EMBL" id="AWT27063.1"/>
    </source>
</evidence>
<evidence type="ECO:0000256" key="3">
    <source>
        <dbReference type="SAM" id="MobiDB-lite"/>
    </source>
</evidence>
<dbReference type="Proteomes" id="UP000247696">
    <property type="component" value="Chromosome"/>
</dbReference>